<comment type="function">
    <text evidence="5">The electron transfer flavoprotein serves as a specific electron acceptor for other dehydrogenases. It transfers the electrons to the main respiratory chain via ETF-ubiquinone oxidoreductase (ETF dehydrogenase).</text>
</comment>
<dbReference type="OrthoDB" id="9770286at2"/>
<feature type="binding site" evidence="8">
    <location>
        <begin position="268"/>
        <end position="275"/>
    </location>
    <ligand>
        <name>FAD</name>
        <dbReference type="ChEBI" id="CHEBI:57692"/>
    </ligand>
</feature>
<feature type="binding site" evidence="8">
    <location>
        <position position="211"/>
    </location>
    <ligand>
        <name>FAD</name>
        <dbReference type="ChEBI" id="CHEBI:57692"/>
    </ligand>
</feature>
<sequence length="324" mass="33612">MTDVLVVAELLEGGMRRSTLSAVNFAKQVAEGTGGSFDILAIGEGADNAASQLSGYGARKIFTAEIEGGYVAEKYAPTVAEVAKSGDYGVVSATATTYGKDLLPRVAARLEAGVASDIASVAVDGGKIVYRRPMYAGNVFGYCTVETPIQVVTVRQTEFEAAAESGGSSDTESVSIAEDDAASRVEFVSLESQKSERPELTEAEIVVSGGRALKSAENFKTVLEPLVDTLGAAMGASRAAADAGYVPNDLQVGQTGKVVAPKLYFAVGISGAIQHLAGMKGSKVIVAINKDKEAPIAQVADYFLVGDLFQVIPELTGEIKKARG</sequence>
<dbReference type="InterPro" id="IPR014729">
    <property type="entry name" value="Rossmann-like_a/b/a_fold"/>
</dbReference>
<comment type="cofactor">
    <cofactor evidence="8">
        <name>FAD</name>
        <dbReference type="ChEBI" id="CHEBI:57692"/>
    </cofactor>
    <text evidence="8">Binds 1 FAD per dimer.</text>
</comment>
<keyword evidence="4" id="KW-0813">Transport</keyword>
<evidence type="ECO:0000256" key="2">
    <source>
        <dbReference type="ARBA" id="ARBA00022630"/>
    </source>
</evidence>
<evidence type="ECO:0000313" key="10">
    <source>
        <dbReference type="EMBL" id="AKF05562.1"/>
    </source>
</evidence>
<evidence type="ECO:0000256" key="7">
    <source>
        <dbReference type="ARBA" id="ARBA00079299"/>
    </source>
</evidence>
<feature type="binding site" evidence="8">
    <location>
        <position position="289"/>
    </location>
    <ligand>
        <name>FAD</name>
        <dbReference type="ChEBI" id="CHEBI:57692"/>
    </ligand>
</feature>
<dbReference type="InterPro" id="IPR029035">
    <property type="entry name" value="DHS-like_NAD/FAD-binding_dom"/>
</dbReference>
<keyword evidence="3 8" id="KW-0274">FAD</keyword>
<dbReference type="KEGG" id="samy:DB32_002711"/>
<keyword evidence="11" id="KW-1185">Reference proteome</keyword>
<dbReference type="GO" id="GO:0033539">
    <property type="term" value="P:fatty acid beta-oxidation using acyl-CoA dehydrogenase"/>
    <property type="evidence" value="ECO:0007669"/>
    <property type="project" value="TreeGrafter"/>
</dbReference>
<dbReference type="Gene3D" id="3.40.50.1220">
    <property type="entry name" value="TPP-binding domain"/>
    <property type="match status" value="1"/>
</dbReference>
<dbReference type="PIRSF" id="PIRSF000089">
    <property type="entry name" value="Electra_flavoP_a"/>
    <property type="match status" value="1"/>
</dbReference>
<evidence type="ECO:0000313" key="11">
    <source>
        <dbReference type="Proteomes" id="UP000034883"/>
    </source>
</evidence>
<dbReference type="GO" id="GO:0050660">
    <property type="term" value="F:flavin adenine dinucleotide binding"/>
    <property type="evidence" value="ECO:0007669"/>
    <property type="project" value="InterPro"/>
</dbReference>
<dbReference type="Pfam" id="PF01012">
    <property type="entry name" value="ETF"/>
    <property type="match status" value="1"/>
</dbReference>
<feature type="domain" description="Electron transfer flavoprotein alpha/beta-subunit N-terminal" evidence="9">
    <location>
        <begin position="4"/>
        <end position="191"/>
    </location>
</feature>
<dbReference type="EMBL" id="CP011125">
    <property type="protein sequence ID" value="AKF05562.1"/>
    <property type="molecule type" value="Genomic_DNA"/>
</dbReference>
<dbReference type="InterPro" id="IPR014731">
    <property type="entry name" value="ETF_asu_C"/>
</dbReference>
<protein>
    <recommendedName>
        <fullName evidence="6">Electron transfer flavoprotein subunit alpha</fullName>
    </recommendedName>
    <alternativeName>
        <fullName evidence="7">Electron transfer flavoprotein large subunit</fullName>
    </alternativeName>
</protein>
<evidence type="ECO:0000259" key="9">
    <source>
        <dbReference type="SMART" id="SM00893"/>
    </source>
</evidence>
<feature type="binding site" evidence="8">
    <location>
        <begin position="237"/>
        <end position="238"/>
    </location>
    <ligand>
        <name>FAD</name>
        <dbReference type="ChEBI" id="CHEBI:57692"/>
    </ligand>
</feature>
<evidence type="ECO:0000256" key="5">
    <source>
        <dbReference type="ARBA" id="ARBA00025649"/>
    </source>
</evidence>
<evidence type="ECO:0000256" key="4">
    <source>
        <dbReference type="ARBA" id="ARBA00022982"/>
    </source>
</evidence>
<gene>
    <name evidence="10" type="ORF">DB32_002711</name>
</gene>
<dbReference type="FunFam" id="3.40.50.1220:FF:000001">
    <property type="entry name" value="Electron transfer flavoprotein, alpha subunit"/>
    <property type="match status" value="1"/>
</dbReference>
<evidence type="ECO:0000256" key="3">
    <source>
        <dbReference type="ARBA" id="ARBA00022827"/>
    </source>
</evidence>
<dbReference type="InterPro" id="IPR033947">
    <property type="entry name" value="ETF_alpha_N"/>
</dbReference>
<dbReference type="Pfam" id="PF00766">
    <property type="entry name" value="ETF_alpha"/>
    <property type="match status" value="1"/>
</dbReference>
<keyword evidence="2" id="KW-0285">Flavoprotein</keyword>
<evidence type="ECO:0000256" key="8">
    <source>
        <dbReference type="PIRSR" id="PIRSR000089-1"/>
    </source>
</evidence>
<dbReference type="Gene3D" id="3.40.50.620">
    <property type="entry name" value="HUPs"/>
    <property type="match status" value="1"/>
</dbReference>
<dbReference type="STRING" id="927083.DB32_002711"/>
<reference evidence="10 11" key="1">
    <citation type="submission" date="2015-03" db="EMBL/GenBank/DDBJ databases">
        <title>Genome assembly of Sandaracinus amylolyticus DSM 53668.</title>
        <authorList>
            <person name="Sharma G."/>
            <person name="Subramanian S."/>
        </authorList>
    </citation>
    <scope>NUCLEOTIDE SEQUENCE [LARGE SCALE GENOMIC DNA]</scope>
    <source>
        <strain evidence="10 11">DSM 53668</strain>
    </source>
</reference>
<accession>A0A0F6W259</accession>
<dbReference type="PANTHER" id="PTHR43153">
    <property type="entry name" value="ELECTRON TRANSFER FLAVOPROTEIN ALPHA"/>
    <property type="match status" value="1"/>
</dbReference>
<dbReference type="GO" id="GO:0009055">
    <property type="term" value="F:electron transfer activity"/>
    <property type="evidence" value="ECO:0007669"/>
    <property type="project" value="InterPro"/>
</dbReference>
<comment type="similarity">
    <text evidence="1">Belongs to the ETF alpha-subunit/FixB family.</text>
</comment>
<dbReference type="PANTHER" id="PTHR43153:SF1">
    <property type="entry name" value="ELECTRON TRANSFER FLAVOPROTEIN SUBUNIT ALPHA, MITOCHONDRIAL"/>
    <property type="match status" value="1"/>
</dbReference>
<evidence type="ECO:0000256" key="1">
    <source>
        <dbReference type="ARBA" id="ARBA00005817"/>
    </source>
</evidence>
<dbReference type="AlphaFoldDB" id="A0A0F6W259"/>
<dbReference type="InterPro" id="IPR001308">
    <property type="entry name" value="ETF_a/FixB"/>
</dbReference>
<dbReference type="RefSeq" id="WP_053232806.1">
    <property type="nucleotide sequence ID" value="NZ_CP011125.1"/>
</dbReference>
<dbReference type="InterPro" id="IPR014730">
    <property type="entry name" value="ETF_a/b_N"/>
</dbReference>
<organism evidence="10 11">
    <name type="scientific">Sandaracinus amylolyticus</name>
    <dbReference type="NCBI Taxonomy" id="927083"/>
    <lineage>
        <taxon>Bacteria</taxon>
        <taxon>Pseudomonadati</taxon>
        <taxon>Myxococcota</taxon>
        <taxon>Polyangia</taxon>
        <taxon>Polyangiales</taxon>
        <taxon>Sandaracinaceae</taxon>
        <taxon>Sandaracinus</taxon>
    </lineage>
</organism>
<dbReference type="CDD" id="cd01715">
    <property type="entry name" value="ETF_alpha"/>
    <property type="match status" value="1"/>
</dbReference>
<feature type="binding site" evidence="8">
    <location>
        <begin position="251"/>
        <end position="255"/>
    </location>
    <ligand>
        <name>FAD</name>
        <dbReference type="ChEBI" id="CHEBI:57692"/>
    </ligand>
</feature>
<keyword evidence="4" id="KW-0249">Electron transport</keyword>
<dbReference type="SUPFAM" id="SSF52467">
    <property type="entry name" value="DHS-like NAD/FAD-binding domain"/>
    <property type="match status" value="1"/>
</dbReference>
<dbReference type="Proteomes" id="UP000034883">
    <property type="component" value="Chromosome"/>
</dbReference>
<evidence type="ECO:0000256" key="6">
    <source>
        <dbReference type="ARBA" id="ARBA00068674"/>
    </source>
</evidence>
<proteinExistence type="inferred from homology"/>
<name>A0A0F6W259_9BACT</name>
<dbReference type="SUPFAM" id="SSF52402">
    <property type="entry name" value="Adenine nucleotide alpha hydrolases-like"/>
    <property type="match status" value="1"/>
</dbReference>
<dbReference type="SMART" id="SM00893">
    <property type="entry name" value="ETF"/>
    <property type="match status" value="1"/>
</dbReference>